<dbReference type="AlphaFoldDB" id="A0A1H7MKV1"/>
<organism evidence="1 2">
    <name type="scientific">Haloferax larsenii</name>
    <dbReference type="NCBI Taxonomy" id="302484"/>
    <lineage>
        <taxon>Archaea</taxon>
        <taxon>Methanobacteriati</taxon>
        <taxon>Methanobacteriota</taxon>
        <taxon>Stenosarchaea group</taxon>
        <taxon>Halobacteria</taxon>
        <taxon>Halobacteriales</taxon>
        <taxon>Haloferacaceae</taxon>
        <taxon>Haloferax</taxon>
    </lineage>
</organism>
<accession>A0A1H7MKV1</accession>
<proteinExistence type="predicted"/>
<gene>
    <name evidence="1" type="ORF">SAMN04488691_1032</name>
</gene>
<evidence type="ECO:0000313" key="2">
    <source>
        <dbReference type="Proteomes" id="UP000183894"/>
    </source>
</evidence>
<dbReference type="RefSeq" id="WP_074793085.1">
    <property type="nucleotide sequence ID" value="NZ_FOAD01000003.1"/>
</dbReference>
<name>A0A1H7MKV1_HALLR</name>
<sequence>MESLDIQNVKLIRFDSKLNSNEGSFEAHLQNIYDSKSDEIQHNPQFNGTQIEATYRYYSDLSENAPNELKEFSDICTYSVGESEDSLFSDIITVAVVDHEVVTDVMDGLGGEARLKRIEWRDNLAVLDDQLPTMVDSDEFSTTITYIELGTSVELHKGGSIDKERVDRVLRANSNRLSKFGFELSENLSMLSGAYLLPTADSDSTWSPLTLVNTNTQVTTPKSKHHPSPWE</sequence>
<protein>
    <submittedName>
        <fullName evidence="1">Uncharacterized protein</fullName>
    </submittedName>
</protein>
<dbReference type="EMBL" id="FOAD01000003">
    <property type="protein sequence ID" value="SEL11498.1"/>
    <property type="molecule type" value="Genomic_DNA"/>
</dbReference>
<evidence type="ECO:0000313" key="1">
    <source>
        <dbReference type="EMBL" id="SEL11498.1"/>
    </source>
</evidence>
<reference evidence="1 2" key="1">
    <citation type="submission" date="2016-10" db="EMBL/GenBank/DDBJ databases">
        <authorList>
            <person name="de Groot N.N."/>
        </authorList>
    </citation>
    <scope>NUCLEOTIDE SEQUENCE [LARGE SCALE GENOMIC DNA]</scope>
    <source>
        <strain evidence="1 2">CDM_5</strain>
    </source>
</reference>
<dbReference type="Proteomes" id="UP000183894">
    <property type="component" value="Unassembled WGS sequence"/>
</dbReference>